<accession>A0A8S1TQM5</accession>
<protein>
    <submittedName>
        <fullName evidence="1">Uncharacterized protein</fullName>
    </submittedName>
</protein>
<evidence type="ECO:0000313" key="1">
    <source>
        <dbReference type="EMBL" id="CAD8156381.1"/>
    </source>
</evidence>
<gene>
    <name evidence="1" type="ORF">PPENT_87.1.T0280296</name>
</gene>
<name>A0A8S1TQM5_9CILI</name>
<organism evidence="1 2">
    <name type="scientific">Paramecium pentaurelia</name>
    <dbReference type="NCBI Taxonomy" id="43138"/>
    <lineage>
        <taxon>Eukaryota</taxon>
        <taxon>Sar</taxon>
        <taxon>Alveolata</taxon>
        <taxon>Ciliophora</taxon>
        <taxon>Intramacronucleata</taxon>
        <taxon>Oligohymenophorea</taxon>
        <taxon>Peniculida</taxon>
        <taxon>Parameciidae</taxon>
        <taxon>Paramecium</taxon>
    </lineage>
</organism>
<dbReference type="AlphaFoldDB" id="A0A8S1TQM5"/>
<reference evidence="1" key="1">
    <citation type="submission" date="2021-01" db="EMBL/GenBank/DDBJ databases">
        <authorList>
            <consortium name="Genoscope - CEA"/>
            <person name="William W."/>
        </authorList>
    </citation>
    <scope>NUCLEOTIDE SEQUENCE</scope>
</reference>
<evidence type="ECO:0000313" key="2">
    <source>
        <dbReference type="Proteomes" id="UP000689195"/>
    </source>
</evidence>
<dbReference type="Proteomes" id="UP000689195">
    <property type="component" value="Unassembled WGS sequence"/>
</dbReference>
<keyword evidence="2" id="KW-1185">Reference proteome</keyword>
<dbReference type="EMBL" id="CAJJDO010000028">
    <property type="protein sequence ID" value="CAD8156381.1"/>
    <property type="molecule type" value="Genomic_DNA"/>
</dbReference>
<comment type="caution">
    <text evidence="1">The sequence shown here is derived from an EMBL/GenBank/DDBJ whole genome shotgun (WGS) entry which is preliminary data.</text>
</comment>
<sequence>MLTLQITSLLNEKYLGQFCSFTRYALIKKFMAL</sequence>
<proteinExistence type="predicted"/>